<comment type="subunit">
    <text evidence="5">Heterooligomer composed of large and small subunits.</text>
</comment>
<dbReference type="Proteomes" id="UP000078116">
    <property type="component" value="Unassembled WGS sequence"/>
</dbReference>
<reference evidence="11 12" key="1">
    <citation type="submission" date="2016-04" db="EMBL/GenBank/DDBJ databases">
        <title>Reclassification of Paraburkholderia panaciterrae (Farh et al. 2015) Dobritsa &amp; Samadpour 2016 as a later homotypic synonym of Paraburkholderia ginsengiterrae (Farh et al. 2015) Dobritsa &amp; Samadpour 2016.</title>
        <authorList>
            <person name="Dobritsa A.P."/>
            <person name="Kutumbaka K."/>
            <person name="Samadpour M."/>
        </authorList>
    </citation>
    <scope>NUCLEOTIDE SEQUENCE [LARGE SCALE GENOMIC DNA]</scope>
    <source>
        <strain evidence="9 12">DCY85</strain>
        <strain evidence="10 11">DCY85-1</strain>
    </source>
</reference>
<evidence type="ECO:0000313" key="9">
    <source>
        <dbReference type="EMBL" id="OAJ57416.1"/>
    </source>
</evidence>
<dbReference type="EC" id="3.1.11.6" evidence="5"/>
<dbReference type="Gene3D" id="2.40.50.1010">
    <property type="match status" value="1"/>
</dbReference>
<evidence type="ECO:0000313" key="11">
    <source>
        <dbReference type="Proteomes" id="UP000077961"/>
    </source>
</evidence>
<gene>
    <name evidence="5" type="primary">xseA</name>
    <name evidence="10" type="ORF">A6V36_05025</name>
    <name evidence="9" type="ORF">A6V37_04120</name>
</gene>
<sequence length="459" mass="50611">MNPESPFASPATPGGEVVVPVSALNRAIGTMLERSFPLVWVSGEVSNFTRAASGHWYFSIKDAQAQMRCVMFRGRAQYAEFTPREGDRIEVRALVTMYEPRGELQLNVEAVRRTGQGRLYEAFLRLKAQLEAEGLFAAERKRALPPHPRAIGIVTSLQAAALRDVLTTLSRRAPHIPVIVYPAPVQGVGVSGKLAAMVDAANARREVDVLIVCRGGGSIEDLWAFNEEVLARAIAESAIPVVSGVGHETDFTIADFAADVRAPTPTGAAELVSPQRVLLLRDLDHRHGMLARGFGRMMERRAQQLDWLARRLVSPAERLERQRTHLQQLSVRLASAGARPVRDARARFSLLQMRWQRWRPDLAAHQAKLAHLTQRLDAALLRQHERQTARIATLAARLEVLSPQRTLERGYAAVLDAQSGRAVRSPSSLKPGRRLTVHLAEGAADIALADVQPRLTDGF</sequence>
<dbReference type="GO" id="GO:0009318">
    <property type="term" value="C:exodeoxyribonuclease VII complex"/>
    <property type="evidence" value="ECO:0007669"/>
    <property type="project" value="UniProtKB-UniRule"/>
</dbReference>
<accession>A0A1A9N5S6</accession>
<dbReference type="HAMAP" id="MF_00378">
    <property type="entry name" value="Exonuc_7_L"/>
    <property type="match status" value="1"/>
</dbReference>
<keyword evidence="3 5" id="KW-0378">Hydrolase</keyword>
<dbReference type="AlphaFoldDB" id="A0A1A9N5S6"/>
<comment type="function">
    <text evidence="5">Bidirectionally degrades single-stranded DNA into large acid-insoluble oligonucleotides, which are then degraded further into small acid-soluble oligonucleotides.</text>
</comment>
<keyword evidence="2 5" id="KW-0540">Nuclease</keyword>
<dbReference type="RefSeq" id="WP_064268696.1">
    <property type="nucleotide sequence ID" value="NZ_LXJZ01000176.1"/>
</dbReference>
<keyword evidence="4 5" id="KW-0269">Exonuclease</keyword>
<comment type="similarity">
    <text evidence="5 6">Belongs to the XseA family.</text>
</comment>
<dbReference type="PANTHER" id="PTHR30008:SF0">
    <property type="entry name" value="EXODEOXYRIBONUCLEASE 7 LARGE SUBUNIT"/>
    <property type="match status" value="1"/>
</dbReference>
<name>A0A1A9N5S6_9BURK</name>
<keyword evidence="11" id="KW-1185">Reference proteome</keyword>
<dbReference type="InterPro" id="IPR025824">
    <property type="entry name" value="OB-fold_nuc-bd_dom"/>
</dbReference>
<evidence type="ECO:0000256" key="6">
    <source>
        <dbReference type="RuleBase" id="RU004355"/>
    </source>
</evidence>
<dbReference type="CDD" id="cd04489">
    <property type="entry name" value="ExoVII_LU_OBF"/>
    <property type="match status" value="1"/>
</dbReference>
<evidence type="ECO:0000259" key="8">
    <source>
        <dbReference type="Pfam" id="PF13742"/>
    </source>
</evidence>
<organism evidence="9 12">
    <name type="scientific">Paraburkholderia ginsengiterrae</name>
    <dbReference type="NCBI Taxonomy" id="1462993"/>
    <lineage>
        <taxon>Bacteria</taxon>
        <taxon>Pseudomonadati</taxon>
        <taxon>Pseudomonadota</taxon>
        <taxon>Betaproteobacteria</taxon>
        <taxon>Burkholderiales</taxon>
        <taxon>Burkholderiaceae</taxon>
        <taxon>Paraburkholderia</taxon>
    </lineage>
</organism>
<evidence type="ECO:0000259" key="7">
    <source>
        <dbReference type="Pfam" id="PF02601"/>
    </source>
</evidence>
<dbReference type="GO" id="GO:0003676">
    <property type="term" value="F:nucleic acid binding"/>
    <property type="evidence" value="ECO:0007669"/>
    <property type="project" value="InterPro"/>
</dbReference>
<evidence type="ECO:0000256" key="2">
    <source>
        <dbReference type="ARBA" id="ARBA00022722"/>
    </source>
</evidence>
<proteinExistence type="inferred from homology"/>
<dbReference type="Pfam" id="PF13742">
    <property type="entry name" value="tRNA_anti_2"/>
    <property type="match status" value="1"/>
</dbReference>
<dbReference type="InterPro" id="IPR003753">
    <property type="entry name" value="Exonuc_VII_L"/>
</dbReference>
<dbReference type="STRING" id="1462993.A6V36_05025"/>
<dbReference type="Pfam" id="PF02601">
    <property type="entry name" value="Exonuc_VII_L"/>
    <property type="match status" value="1"/>
</dbReference>
<evidence type="ECO:0000313" key="10">
    <source>
        <dbReference type="EMBL" id="OAJ58293.1"/>
    </source>
</evidence>
<evidence type="ECO:0000256" key="1">
    <source>
        <dbReference type="ARBA" id="ARBA00022490"/>
    </source>
</evidence>
<comment type="subcellular location">
    <subcellularLocation>
        <location evidence="5 6">Cytoplasm</location>
    </subcellularLocation>
</comment>
<protein>
    <recommendedName>
        <fullName evidence="5">Exodeoxyribonuclease 7 large subunit</fullName>
        <ecNumber evidence="5">3.1.11.6</ecNumber>
    </recommendedName>
    <alternativeName>
        <fullName evidence="5">Exodeoxyribonuclease VII large subunit</fullName>
        <shortName evidence="5">Exonuclease VII large subunit</shortName>
    </alternativeName>
</protein>
<feature type="domain" description="OB-fold nucleic acid binding" evidence="8">
    <location>
        <begin position="20"/>
        <end position="111"/>
    </location>
</feature>
<evidence type="ECO:0000256" key="4">
    <source>
        <dbReference type="ARBA" id="ARBA00022839"/>
    </source>
</evidence>
<dbReference type="InterPro" id="IPR020579">
    <property type="entry name" value="Exonuc_VII_lsu_C"/>
</dbReference>
<dbReference type="EMBL" id="LXJZ01000176">
    <property type="protein sequence ID" value="OAJ58293.1"/>
    <property type="molecule type" value="Genomic_DNA"/>
</dbReference>
<dbReference type="NCBIfam" id="TIGR00237">
    <property type="entry name" value="xseA"/>
    <property type="match status" value="1"/>
</dbReference>
<comment type="catalytic activity">
    <reaction evidence="5 6">
        <text>Exonucleolytic cleavage in either 5'- to 3'- or 3'- to 5'-direction to yield nucleoside 5'-phosphates.</text>
        <dbReference type="EC" id="3.1.11.6"/>
    </reaction>
</comment>
<evidence type="ECO:0000313" key="12">
    <source>
        <dbReference type="Proteomes" id="UP000078116"/>
    </source>
</evidence>
<dbReference type="PANTHER" id="PTHR30008">
    <property type="entry name" value="EXODEOXYRIBONUCLEASE 7 LARGE SUBUNIT"/>
    <property type="match status" value="1"/>
</dbReference>
<dbReference type="EMBL" id="LXKA01000327">
    <property type="protein sequence ID" value="OAJ57416.1"/>
    <property type="molecule type" value="Genomic_DNA"/>
</dbReference>
<dbReference type="OrthoDB" id="9802795at2"/>
<comment type="caution">
    <text evidence="9">The sequence shown here is derived from an EMBL/GenBank/DDBJ whole genome shotgun (WGS) entry which is preliminary data.</text>
</comment>
<dbReference type="GO" id="GO:0005737">
    <property type="term" value="C:cytoplasm"/>
    <property type="evidence" value="ECO:0007669"/>
    <property type="project" value="UniProtKB-SubCell"/>
</dbReference>
<dbReference type="GO" id="GO:0006308">
    <property type="term" value="P:DNA catabolic process"/>
    <property type="evidence" value="ECO:0007669"/>
    <property type="project" value="UniProtKB-UniRule"/>
</dbReference>
<feature type="domain" description="Exonuclease VII large subunit C-terminal" evidence="7">
    <location>
        <begin position="135"/>
        <end position="445"/>
    </location>
</feature>
<keyword evidence="1 5" id="KW-0963">Cytoplasm</keyword>
<evidence type="ECO:0000256" key="3">
    <source>
        <dbReference type="ARBA" id="ARBA00022801"/>
    </source>
</evidence>
<dbReference type="Proteomes" id="UP000077961">
    <property type="component" value="Unassembled WGS sequence"/>
</dbReference>
<evidence type="ECO:0000256" key="5">
    <source>
        <dbReference type="HAMAP-Rule" id="MF_00378"/>
    </source>
</evidence>
<dbReference type="GO" id="GO:0008855">
    <property type="term" value="F:exodeoxyribonuclease VII activity"/>
    <property type="evidence" value="ECO:0007669"/>
    <property type="project" value="UniProtKB-UniRule"/>
</dbReference>